<evidence type="ECO:0000313" key="5">
    <source>
        <dbReference type="Proteomes" id="UP001396334"/>
    </source>
</evidence>
<evidence type="ECO:0000256" key="1">
    <source>
        <dbReference type="PROSITE-ProRule" id="PRU00047"/>
    </source>
</evidence>
<name>A0ABR2SHU7_9ROSI</name>
<gene>
    <name evidence="4" type="ORF">V6N11_004778</name>
</gene>
<keyword evidence="5" id="KW-1185">Reference proteome</keyword>
<evidence type="ECO:0000313" key="4">
    <source>
        <dbReference type="EMBL" id="KAK9024620.1"/>
    </source>
</evidence>
<comment type="caution">
    <text evidence="4">The sequence shown here is derived from an EMBL/GenBank/DDBJ whole genome shotgun (WGS) entry which is preliminary data.</text>
</comment>
<feature type="region of interest" description="Disordered" evidence="2">
    <location>
        <begin position="328"/>
        <end position="384"/>
    </location>
</feature>
<feature type="compositionally biased region" description="Polar residues" evidence="2">
    <location>
        <begin position="292"/>
        <end position="301"/>
    </location>
</feature>
<accession>A0ABR2SHU7</accession>
<sequence>MDCDSSLPEAAMPPVSYKDAITGGTSITDDSGLLDDDDFDLLDEDINCGIKDGIPFIDFSTRIQDLVTKCMEYALVLKADYLAVLTDRPWTIFGHYITIEPWSPEFDPSQSYPRRILAWIRLPRLPITWYKRSLLEAIGSCVGSVVKINFQTDNGRRGRFARMAVKINLNQPLVSKIVVNGRTQLVEYESLPMVCFQCGTYGHVHDQCPRNLQPEALAASTGSALVPPSPQLPAEPYGPWMLVEKRRSRSSTTSRTPLQHSNPTAENAAPVAESAACAPIITPAPENHPVAATSNTNSGARSKSAGVLRKHNPVVLGSRNLNILPLKPSVGASSSSSKLNKGRHVQKPLNSERHTAVTLDPVDPPISAARSVPQSKHPSTGTTLAGENLIHMDSSNTEIGNMNSGRSAMME</sequence>
<keyword evidence="1" id="KW-0479">Metal-binding</keyword>
<feature type="domain" description="CCHC-type" evidence="3">
    <location>
        <begin position="195"/>
        <end position="210"/>
    </location>
</feature>
<dbReference type="InterPro" id="IPR001878">
    <property type="entry name" value="Znf_CCHC"/>
</dbReference>
<dbReference type="PROSITE" id="PS50158">
    <property type="entry name" value="ZF_CCHC"/>
    <property type="match status" value="1"/>
</dbReference>
<feature type="region of interest" description="Disordered" evidence="2">
    <location>
        <begin position="286"/>
        <end position="310"/>
    </location>
</feature>
<keyword evidence="1" id="KW-0862">Zinc</keyword>
<evidence type="ECO:0000259" key="3">
    <source>
        <dbReference type="PROSITE" id="PS50158"/>
    </source>
</evidence>
<proteinExistence type="predicted"/>
<evidence type="ECO:0000256" key="2">
    <source>
        <dbReference type="SAM" id="MobiDB-lite"/>
    </source>
</evidence>
<dbReference type="PANTHER" id="PTHR31286:SF173">
    <property type="entry name" value="DUF4283 DOMAIN-CONTAINING PROTEIN"/>
    <property type="match status" value="1"/>
</dbReference>
<dbReference type="InterPro" id="IPR040256">
    <property type="entry name" value="At4g02000-like"/>
</dbReference>
<feature type="compositionally biased region" description="Polar residues" evidence="2">
    <location>
        <begin position="372"/>
        <end position="384"/>
    </location>
</feature>
<dbReference type="Proteomes" id="UP001396334">
    <property type="component" value="Unassembled WGS sequence"/>
</dbReference>
<feature type="region of interest" description="Disordered" evidence="2">
    <location>
        <begin position="245"/>
        <end position="269"/>
    </location>
</feature>
<keyword evidence="1" id="KW-0863">Zinc-finger</keyword>
<reference evidence="4 5" key="1">
    <citation type="journal article" date="2024" name="G3 (Bethesda)">
        <title>Genome assembly of Hibiscus sabdariffa L. provides insights into metabolisms of medicinal natural products.</title>
        <authorList>
            <person name="Kim T."/>
        </authorList>
    </citation>
    <scope>NUCLEOTIDE SEQUENCE [LARGE SCALE GENOMIC DNA]</scope>
    <source>
        <strain evidence="4">TK-2024</strain>
        <tissue evidence="4">Old leaves</tissue>
    </source>
</reference>
<protein>
    <recommendedName>
        <fullName evidence="3">CCHC-type domain-containing protein</fullName>
    </recommendedName>
</protein>
<organism evidence="4 5">
    <name type="scientific">Hibiscus sabdariffa</name>
    <name type="common">roselle</name>
    <dbReference type="NCBI Taxonomy" id="183260"/>
    <lineage>
        <taxon>Eukaryota</taxon>
        <taxon>Viridiplantae</taxon>
        <taxon>Streptophyta</taxon>
        <taxon>Embryophyta</taxon>
        <taxon>Tracheophyta</taxon>
        <taxon>Spermatophyta</taxon>
        <taxon>Magnoliopsida</taxon>
        <taxon>eudicotyledons</taxon>
        <taxon>Gunneridae</taxon>
        <taxon>Pentapetalae</taxon>
        <taxon>rosids</taxon>
        <taxon>malvids</taxon>
        <taxon>Malvales</taxon>
        <taxon>Malvaceae</taxon>
        <taxon>Malvoideae</taxon>
        <taxon>Hibiscus</taxon>
    </lineage>
</organism>
<dbReference type="PANTHER" id="PTHR31286">
    <property type="entry name" value="GLYCINE-RICH CELL WALL STRUCTURAL PROTEIN 1.8-LIKE"/>
    <property type="match status" value="1"/>
</dbReference>
<dbReference type="EMBL" id="JBBPBN010000015">
    <property type="protein sequence ID" value="KAK9024620.1"/>
    <property type="molecule type" value="Genomic_DNA"/>
</dbReference>